<dbReference type="RefSeq" id="WP_149778171.1">
    <property type="nucleotide sequence ID" value="NZ_FRCB01000001.1"/>
</dbReference>
<feature type="transmembrane region" description="Helical" evidence="1">
    <location>
        <begin position="36"/>
        <end position="58"/>
    </location>
</feature>
<feature type="transmembrane region" description="Helical" evidence="1">
    <location>
        <begin position="371"/>
        <end position="392"/>
    </location>
</feature>
<keyword evidence="1" id="KW-0472">Membrane</keyword>
<reference evidence="2 3" key="1">
    <citation type="submission" date="2016-11" db="EMBL/GenBank/DDBJ databases">
        <authorList>
            <person name="Varghese N."/>
            <person name="Submissions S."/>
        </authorList>
    </citation>
    <scope>NUCLEOTIDE SEQUENCE [LARGE SCALE GENOMIC DNA]</scope>
    <source>
        <strain evidence="2 3">DSM 28249</strain>
    </source>
</reference>
<sequence length="461" mass="49818">MRNLIVITLSLLLLPGLVLAHASEQGFVLLLPTDIYISAGVASVALTVALLAALPAWVAARLFRPLPLIPRPNIPLHHLTSCLSALFLAFLVWRGFAGPRDPLVNPLPLFVWTVWWIGLVSLQGLIGNHWRWTNPWTGPTAILARLTGSRSLLRYPSRLGHLPGIVIFLAFAGFLLADPAPADPHRLAIFAGGYWYLTLMGITLFGPRWLLRGEALTILMRIYARMGLVGRVRGRIALGLWGWQVLTAPPVSLGLALFIVTLLGTGSFDGLNETFWWMGLLGLNPLEFPGRSAVIFQTLAGLLIANAALIAVFALCLWLGERIAGTGRPLRQAFCLFAPTILPIALGYHVAHYLTAAMVDGQYVLMALTDPLGRGADLLGLGPFFVTTGFFNTPGTVKAIWLTQAGAVVIGHVIAILLAHALAVRGHGSTWRAVMGQAPLALFMIGYTVFGLWLLASPRGM</sequence>
<evidence type="ECO:0000256" key="1">
    <source>
        <dbReference type="SAM" id="Phobius"/>
    </source>
</evidence>
<name>A0A1M7AZ68_9RHOB</name>
<gene>
    <name evidence="2" type="ORF">SAMN05443432_101628</name>
</gene>
<feature type="transmembrane region" description="Helical" evidence="1">
    <location>
        <begin position="240"/>
        <end position="263"/>
    </location>
</feature>
<dbReference type="EMBL" id="FRCB01000001">
    <property type="protein sequence ID" value="SHL48011.1"/>
    <property type="molecule type" value="Genomic_DNA"/>
</dbReference>
<feature type="transmembrane region" description="Helical" evidence="1">
    <location>
        <begin position="189"/>
        <end position="211"/>
    </location>
</feature>
<dbReference type="Proteomes" id="UP000322545">
    <property type="component" value="Unassembled WGS sequence"/>
</dbReference>
<evidence type="ECO:0000313" key="2">
    <source>
        <dbReference type="EMBL" id="SHL48011.1"/>
    </source>
</evidence>
<keyword evidence="1" id="KW-0812">Transmembrane</keyword>
<dbReference type="AlphaFoldDB" id="A0A1M7AZ68"/>
<accession>A0A1M7AZ68</accession>
<feature type="transmembrane region" description="Helical" evidence="1">
    <location>
        <begin position="109"/>
        <end position="126"/>
    </location>
</feature>
<feature type="transmembrane region" description="Helical" evidence="1">
    <location>
        <begin position="79"/>
        <end position="97"/>
    </location>
</feature>
<organism evidence="2 3">
    <name type="scientific">Roseovarius litoreus</name>
    <dbReference type="NCBI Taxonomy" id="1155722"/>
    <lineage>
        <taxon>Bacteria</taxon>
        <taxon>Pseudomonadati</taxon>
        <taxon>Pseudomonadota</taxon>
        <taxon>Alphaproteobacteria</taxon>
        <taxon>Rhodobacterales</taxon>
        <taxon>Roseobacteraceae</taxon>
        <taxon>Roseovarius</taxon>
    </lineage>
</organism>
<keyword evidence="3" id="KW-1185">Reference proteome</keyword>
<feature type="transmembrane region" description="Helical" evidence="1">
    <location>
        <begin position="332"/>
        <end position="351"/>
    </location>
</feature>
<protein>
    <recommendedName>
        <fullName evidence="4">Fenitrothion hydrolase</fullName>
    </recommendedName>
</protein>
<feature type="transmembrane region" description="Helical" evidence="1">
    <location>
        <begin position="159"/>
        <end position="177"/>
    </location>
</feature>
<feature type="transmembrane region" description="Helical" evidence="1">
    <location>
        <begin position="399"/>
        <end position="422"/>
    </location>
</feature>
<evidence type="ECO:0000313" key="3">
    <source>
        <dbReference type="Proteomes" id="UP000322545"/>
    </source>
</evidence>
<evidence type="ECO:0008006" key="4">
    <source>
        <dbReference type="Google" id="ProtNLM"/>
    </source>
</evidence>
<feature type="transmembrane region" description="Helical" evidence="1">
    <location>
        <begin position="294"/>
        <end position="320"/>
    </location>
</feature>
<proteinExistence type="predicted"/>
<feature type="transmembrane region" description="Helical" evidence="1">
    <location>
        <begin position="434"/>
        <end position="456"/>
    </location>
</feature>
<keyword evidence="1" id="KW-1133">Transmembrane helix</keyword>